<dbReference type="GO" id="GO:0030915">
    <property type="term" value="C:Smc5-Smc6 complex"/>
    <property type="evidence" value="ECO:0007669"/>
    <property type="project" value="InterPro"/>
</dbReference>
<evidence type="ECO:0000256" key="2">
    <source>
        <dbReference type="ARBA" id="ARBA00004718"/>
    </source>
</evidence>
<keyword evidence="4" id="KW-0808">Transferase</keyword>
<dbReference type="InterPro" id="IPR004181">
    <property type="entry name" value="Znf_MIZ"/>
</dbReference>
<feature type="domain" description="SP-RING-type" evidence="11">
    <location>
        <begin position="161"/>
        <end position="245"/>
    </location>
</feature>
<keyword evidence="6 10" id="KW-0863">Zinc-finger</keyword>
<organism evidence="12 13">
    <name type="scientific">Syncephalastrum racemosum</name>
    <name type="common">Filamentous fungus</name>
    <dbReference type="NCBI Taxonomy" id="13706"/>
    <lineage>
        <taxon>Eukaryota</taxon>
        <taxon>Fungi</taxon>
        <taxon>Fungi incertae sedis</taxon>
        <taxon>Mucoromycota</taxon>
        <taxon>Mucoromycotina</taxon>
        <taxon>Mucoromycetes</taxon>
        <taxon>Mucorales</taxon>
        <taxon>Syncephalastraceae</taxon>
        <taxon>Syncephalastrum</taxon>
    </lineage>
</organism>
<keyword evidence="8" id="KW-0862">Zinc</keyword>
<comment type="similarity">
    <text evidence="3">Belongs to the NSE2 family.</text>
</comment>
<evidence type="ECO:0000256" key="10">
    <source>
        <dbReference type="PROSITE-ProRule" id="PRU00452"/>
    </source>
</evidence>
<keyword evidence="13" id="KW-1185">Reference proteome</keyword>
<dbReference type="InterPro" id="IPR026846">
    <property type="entry name" value="Nse2(Mms21)"/>
</dbReference>
<evidence type="ECO:0000313" key="12">
    <source>
        <dbReference type="EMBL" id="ORY93839.1"/>
    </source>
</evidence>
<protein>
    <submittedName>
        <fullName evidence="12">Zinc-finger of the MIZ type in Nse subunit-domain-containing protein</fullName>
    </submittedName>
</protein>
<comment type="caution">
    <text evidence="12">The sequence shown here is derived from an EMBL/GenBank/DDBJ whole genome shotgun (WGS) entry which is preliminary data.</text>
</comment>
<keyword evidence="7" id="KW-0833">Ubl conjugation pathway</keyword>
<evidence type="ECO:0000256" key="1">
    <source>
        <dbReference type="ARBA" id="ARBA00004123"/>
    </source>
</evidence>
<dbReference type="InterPro" id="IPR013083">
    <property type="entry name" value="Znf_RING/FYVE/PHD"/>
</dbReference>
<evidence type="ECO:0000259" key="11">
    <source>
        <dbReference type="PROSITE" id="PS51044"/>
    </source>
</evidence>
<evidence type="ECO:0000313" key="13">
    <source>
        <dbReference type="Proteomes" id="UP000242180"/>
    </source>
</evidence>
<dbReference type="GO" id="GO:0005634">
    <property type="term" value="C:nucleus"/>
    <property type="evidence" value="ECO:0007669"/>
    <property type="project" value="UniProtKB-SubCell"/>
</dbReference>
<evidence type="ECO:0000256" key="9">
    <source>
        <dbReference type="ARBA" id="ARBA00023242"/>
    </source>
</evidence>
<proteinExistence type="inferred from homology"/>
<dbReference type="FunCoup" id="A0A1X2H741">
    <property type="interactions" value="147"/>
</dbReference>
<dbReference type="Gene3D" id="3.30.40.10">
    <property type="entry name" value="Zinc/RING finger domain, C3HC4 (zinc finger)"/>
    <property type="match status" value="1"/>
</dbReference>
<dbReference type="OMA" id="CPLTTTW"/>
<dbReference type="STRING" id="13706.A0A1X2H741"/>
<comment type="subcellular location">
    <subcellularLocation>
        <location evidence="1">Nucleus</location>
    </subcellularLocation>
</comment>
<evidence type="ECO:0000256" key="5">
    <source>
        <dbReference type="ARBA" id="ARBA00022723"/>
    </source>
</evidence>
<evidence type="ECO:0000256" key="6">
    <source>
        <dbReference type="ARBA" id="ARBA00022771"/>
    </source>
</evidence>
<dbReference type="GO" id="GO:0000724">
    <property type="term" value="P:double-strand break repair via homologous recombination"/>
    <property type="evidence" value="ECO:0007669"/>
    <property type="project" value="InterPro"/>
</dbReference>
<dbReference type="EMBL" id="MCGN01000008">
    <property type="protein sequence ID" value="ORY93839.1"/>
    <property type="molecule type" value="Genomic_DNA"/>
</dbReference>
<dbReference type="UniPathway" id="UPA00886"/>
<dbReference type="AlphaFoldDB" id="A0A1X2H741"/>
<gene>
    <name evidence="12" type="ORF">BCR43DRAFT_495414</name>
</gene>
<dbReference type="PANTHER" id="PTHR21330">
    <property type="entry name" value="E3 SUMO-PROTEIN LIGASE NSE2"/>
    <property type="match status" value="1"/>
</dbReference>
<reference evidence="12 13" key="1">
    <citation type="submission" date="2016-07" db="EMBL/GenBank/DDBJ databases">
        <title>Pervasive Adenine N6-methylation of Active Genes in Fungi.</title>
        <authorList>
            <consortium name="DOE Joint Genome Institute"/>
            <person name="Mondo S.J."/>
            <person name="Dannebaum R.O."/>
            <person name="Kuo R.C."/>
            <person name="Labutti K."/>
            <person name="Haridas S."/>
            <person name="Kuo A."/>
            <person name="Salamov A."/>
            <person name="Ahrendt S.R."/>
            <person name="Lipzen A."/>
            <person name="Sullivan W."/>
            <person name="Andreopoulos W.B."/>
            <person name="Clum A."/>
            <person name="Lindquist E."/>
            <person name="Daum C."/>
            <person name="Ramamoorthy G.K."/>
            <person name="Gryganskyi A."/>
            <person name="Culley D."/>
            <person name="Magnuson J.K."/>
            <person name="James T.Y."/>
            <person name="O'Malley M.A."/>
            <person name="Stajich J.E."/>
            <person name="Spatafora J.W."/>
            <person name="Visel A."/>
            <person name="Grigoriev I.V."/>
        </authorList>
    </citation>
    <scope>NUCLEOTIDE SEQUENCE [LARGE SCALE GENOMIC DNA]</scope>
    <source>
        <strain evidence="12 13">NRRL 2496</strain>
    </source>
</reference>
<dbReference type="PROSITE" id="PS51044">
    <property type="entry name" value="ZF_SP_RING"/>
    <property type="match status" value="1"/>
</dbReference>
<dbReference type="SUPFAM" id="SSF57850">
    <property type="entry name" value="RING/U-box"/>
    <property type="match status" value="1"/>
</dbReference>
<evidence type="ECO:0000256" key="3">
    <source>
        <dbReference type="ARBA" id="ARBA00008212"/>
    </source>
</evidence>
<comment type="pathway">
    <text evidence="2">Protein modification; protein sumoylation.</text>
</comment>
<name>A0A1X2H741_SYNRA</name>
<evidence type="ECO:0000256" key="4">
    <source>
        <dbReference type="ARBA" id="ARBA00022679"/>
    </source>
</evidence>
<accession>A0A1X2H741</accession>
<dbReference type="GO" id="GO:0016925">
    <property type="term" value="P:protein sumoylation"/>
    <property type="evidence" value="ECO:0007669"/>
    <property type="project" value="UniProtKB-UniPathway"/>
</dbReference>
<dbReference type="OrthoDB" id="26899at2759"/>
<dbReference type="CDD" id="cd16651">
    <property type="entry name" value="SPL-RING_NSE2"/>
    <property type="match status" value="1"/>
</dbReference>
<evidence type="ECO:0000256" key="7">
    <source>
        <dbReference type="ARBA" id="ARBA00022786"/>
    </source>
</evidence>
<dbReference type="InParanoid" id="A0A1X2H741"/>
<keyword evidence="5" id="KW-0479">Metal-binding</keyword>
<dbReference type="PANTHER" id="PTHR21330:SF1">
    <property type="entry name" value="E3 SUMO-PROTEIN LIGASE NSE2"/>
    <property type="match status" value="1"/>
</dbReference>
<dbReference type="GO" id="GO:0061665">
    <property type="term" value="F:SUMO ligase activity"/>
    <property type="evidence" value="ECO:0007669"/>
    <property type="project" value="TreeGrafter"/>
</dbReference>
<dbReference type="GO" id="GO:0008270">
    <property type="term" value="F:zinc ion binding"/>
    <property type="evidence" value="ECO:0007669"/>
    <property type="project" value="UniProtKB-KW"/>
</dbReference>
<dbReference type="Pfam" id="PF11789">
    <property type="entry name" value="zf-Nse"/>
    <property type="match status" value="1"/>
</dbReference>
<sequence length="259" mass="29648">MDDAIDPNAPSLDEQLENIRFEPHVADRIGVSFNDFETVRDFLKIGWDQAMDVACDLETLNKTELISEIETSLTHLVDYQALLHDQKTIMTDLATRIRHQQPVNNLPAQYDQKWEQARRVYEAKSAKTKYYSNPQFVEFKQAVWDIKHPDEPMPALGSDDEDDDLVVGRTKQSYICPITQLTLEEPYMGSVCRHHYSKEAIHALIRRNHGRVECPVSGCRQRLSMSAADLVPDVMLARKLARMAAMAETQDTSGYHDID</sequence>
<keyword evidence="9" id="KW-0539">Nucleus</keyword>
<dbReference type="Proteomes" id="UP000242180">
    <property type="component" value="Unassembled WGS sequence"/>
</dbReference>
<evidence type="ECO:0000256" key="8">
    <source>
        <dbReference type="ARBA" id="ARBA00022833"/>
    </source>
</evidence>